<feature type="compositionally biased region" description="Acidic residues" evidence="1">
    <location>
        <begin position="507"/>
        <end position="523"/>
    </location>
</feature>
<accession>A0A4Y9Y1C3</accession>
<comment type="caution">
    <text evidence="2">The sequence shown here is derived from an EMBL/GenBank/DDBJ whole genome shotgun (WGS) entry which is preliminary data.</text>
</comment>
<feature type="region of interest" description="Disordered" evidence="1">
    <location>
        <begin position="627"/>
        <end position="683"/>
    </location>
</feature>
<protein>
    <submittedName>
        <fullName evidence="2">Uncharacterized protein</fullName>
    </submittedName>
</protein>
<proteinExistence type="predicted"/>
<sequence length="683" mass="75862">MASILSQHCEERLVFQFRIDNLRAMFNLVDTDSGVDQYDTAAFGPGFFFRLSAFQSDLHGPCADLGLYANDDLLQPVHMEVTIDGRSRDNESAWFSFRDSRDVLTAGSICIWDNILSAEFMDGCVPMRRDNAVVVMAVLKLTRLAPPPASVSKDALDLLHKSLESKELPTVRWTGFSARRPDGTLTKPLSVFAPRDLLVSPCEEIERSWEETLSLLDGTLYDPESLPLGIDSSAVDDLTAFSDYESDYDDDEVPFKPILSKPDPPKSHDSLPTAIDWEADITEEPIVLIDEDAIAATPSEGGSTICTLTGDDTKRGDILLRSVAHRTLQALIYYLYTGIVVFAPLSSDGKEERDSFLADYKKSYANRPTPSSCKALYDVAVKLGLNDLQKRAFVFLRRQLSETNIIDELFSPFTSRHAPVREMEVALLVQRWNKLTKDSAFEHKLEEMARGERPYAASLVMHILRAVAATECRAPPASEDHKEWWDGADIDHSDISDETYSYHSSDCDETTDDDMDYEAETENDLEQVEEEASEVDAARGMERASAARAAEEAAAARAAGEAAAARALTVEEAAAARAAEEEPEELETAARRAEKSAGVARSMALGREAHMRALEYRAMAKAVEKGRASAQEEEEASARMEMQRKEPERPRGLMVEAAVAEDPEPVTPGPFKLRQKRGRERPW</sequence>
<feature type="region of interest" description="Disordered" evidence="1">
    <location>
        <begin position="496"/>
        <end position="523"/>
    </location>
</feature>
<evidence type="ECO:0000313" key="2">
    <source>
        <dbReference type="EMBL" id="TFY55708.1"/>
    </source>
</evidence>
<dbReference type="EMBL" id="SEKV01000567">
    <property type="protein sequence ID" value="TFY55708.1"/>
    <property type="molecule type" value="Genomic_DNA"/>
</dbReference>
<dbReference type="InterPro" id="IPR011333">
    <property type="entry name" value="SKP1/BTB/POZ_sf"/>
</dbReference>
<dbReference type="AlphaFoldDB" id="A0A4Y9Y1C3"/>
<reference evidence="2 3" key="1">
    <citation type="submission" date="2019-01" db="EMBL/GenBank/DDBJ databases">
        <title>Genome sequencing of the rare red list fungi Fomitopsis rosea.</title>
        <authorList>
            <person name="Buettner E."/>
            <person name="Kellner H."/>
        </authorList>
    </citation>
    <scope>NUCLEOTIDE SEQUENCE [LARGE SCALE GENOMIC DNA]</scope>
    <source>
        <strain evidence="2 3">DSM 105464</strain>
    </source>
</reference>
<dbReference type="STRING" id="34475.A0A4Y9Y1C3"/>
<dbReference type="Proteomes" id="UP000298390">
    <property type="component" value="Unassembled WGS sequence"/>
</dbReference>
<dbReference type="Gene3D" id="3.30.710.10">
    <property type="entry name" value="Potassium Channel Kv1.1, Chain A"/>
    <property type="match status" value="1"/>
</dbReference>
<evidence type="ECO:0000256" key="1">
    <source>
        <dbReference type="SAM" id="MobiDB-lite"/>
    </source>
</evidence>
<organism evidence="2 3">
    <name type="scientific">Rhodofomes roseus</name>
    <dbReference type="NCBI Taxonomy" id="34475"/>
    <lineage>
        <taxon>Eukaryota</taxon>
        <taxon>Fungi</taxon>
        <taxon>Dikarya</taxon>
        <taxon>Basidiomycota</taxon>
        <taxon>Agaricomycotina</taxon>
        <taxon>Agaricomycetes</taxon>
        <taxon>Polyporales</taxon>
        <taxon>Rhodofomes</taxon>
    </lineage>
</organism>
<evidence type="ECO:0000313" key="3">
    <source>
        <dbReference type="Proteomes" id="UP000298390"/>
    </source>
</evidence>
<gene>
    <name evidence="2" type="ORF">EVJ58_g8085</name>
</gene>
<feature type="compositionally biased region" description="Basic residues" evidence="1">
    <location>
        <begin position="673"/>
        <end position="683"/>
    </location>
</feature>
<feature type="compositionally biased region" description="Basic and acidic residues" evidence="1">
    <location>
        <begin position="636"/>
        <end position="651"/>
    </location>
</feature>
<name>A0A4Y9Y1C3_9APHY</name>